<sequence>MKNSFNTRLFPSFVLGAALLLGTSGCAAFKSDMDSSNPVIAAQAQRISDLRNQISDQDRLVETEKAKLKSLEYQLKSAEQELKARKL</sequence>
<dbReference type="Proteomes" id="UP000565521">
    <property type="component" value="Unassembled WGS sequence"/>
</dbReference>
<evidence type="ECO:0000313" key="4">
    <source>
        <dbReference type="Proteomes" id="UP000565521"/>
    </source>
</evidence>
<reference evidence="3 4" key="1">
    <citation type="submission" date="2020-05" db="EMBL/GenBank/DDBJ databases">
        <title>Hymenobacter terrestris sp. nov. and Hymenobacter lapidiphilus sp. nov., isolated from regoliths in Antarctica.</title>
        <authorList>
            <person name="Sedlacek I."/>
            <person name="Pantucek R."/>
            <person name="Zeman M."/>
            <person name="Holochova P."/>
            <person name="Kralova S."/>
            <person name="Stankova E."/>
            <person name="Sedo O."/>
            <person name="Micenkova L."/>
            <person name="Svec P."/>
            <person name="Gupta V."/>
            <person name="Sood U."/>
            <person name="Korpole U.S."/>
            <person name="Lal R."/>
        </authorList>
    </citation>
    <scope>NUCLEOTIDE SEQUENCE [LARGE SCALE GENOMIC DNA]</scope>
    <source>
        <strain evidence="3 4">P5342</strain>
    </source>
</reference>
<evidence type="ECO:0000256" key="1">
    <source>
        <dbReference type="SAM" id="Coils"/>
    </source>
</evidence>
<dbReference type="RefSeq" id="WP_176899186.1">
    <property type="nucleotide sequence ID" value="NZ_JABKAU010000022.1"/>
</dbReference>
<proteinExistence type="predicted"/>
<evidence type="ECO:0000313" key="3">
    <source>
        <dbReference type="EMBL" id="NVO32027.1"/>
    </source>
</evidence>
<keyword evidence="2" id="KW-0732">Signal</keyword>
<dbReference type="PROSITE" id="PS51257">
    <property type="entry name" value="PROKAR_LIPOPROTEIN"/>
    <property type="match status" value="1"/>
</dbReference>
<keyword evidence="1" id="KW-0175">Coiled coil</keyword>
<evidence type="ECO:0008006" key="5">
    <source>
        <dbReference type="Google" id="ProtNLM"/>
    </source>
</evidence>
<feature type="chain" id="PRO_5030989143" description="Murein lipoprotein" evidence="2">
    <location>
        <begin position="28"/>
        <end position="87"/>
    </location>
</feature>
<name>A0A7Y7PQU1_9BACT</name>
<protein>
    <recommendedName>
        <fullName evidence="5">Murein lipoprotein</fullName>
    </recommendedName>
</protein>
<accession>A0A7Y7PQU1</accession>
<organism evidence="3 4">
    <name type="scientific">Hymenobacter lapidiphilus</name>
    <dbReference type="NCBI Taxonomy" id="2608003"/>
    <lineage>
        <taxon>Bacteria</taxon>
        <taxon>Pseudomonadati</taxon>
        <taxon>Bacteroidota</taxon>
        <taxon>Cytophagia</taxon>
        <taxon>Cytophagales</taxon>
        <taxon>Hymenobacteraceae</taxon>
        <taxon>Hymenobacter</taxon>
    </lineage>
</organism>
<comment type="caution">
    <text evidence="3">The sequence shown here is derived from an EMBL/GenBank/DDBJ whole genome shotgun (WGS) entry which is preliminary data.</text>
</comment>
<evidence type="ECO:0000256" key="2">
    <source>
        <dbReference type="SAM" id="SignalP"/>
    </source>
</evidence>
<gene>
    <name evidence="3" type="ORF">HW554_12450</name>
</gene>
<feature type="signal peptide" evidence="2">
    <location>
        <begin position="1"/>
        <end position="27"/>
    </location>
</feature>
<keyword evidence="4" id="KW-1185">Reference proteome</keyword>
<dbReference type="EMBL" id="JABKAU010000022">
    <property type="protein sequence ID" value="NVO32027.1"/>
    <property type="molecule type" value="Genomic_DNA"/>
</dbReference>
<dbReference type="AlphaFoldDB" id="A0A7Y7PQU1"/>
<feature type="coiled-coil region" evidence="1">
    <location>
        <begin position="47"/>
        <end position="81"/>
    </location>
</feature>